<reference evidence="1 2" key="1">
    <citation type="submission" date="2016-10" db="EMBL/GenBank/DDBJ databases">
        <authorList>
            <person name="de Groot N.N."/>
        </authorList>
    </citation>
    <scope>NUCLEOTIDE SEQUENCE [LARGE SCALE GENOMIC DNA]</scope>
    <source>
        <strain evidence="1 2">DSM 16957</strain>
    </source>
</reference>
<protein>
    <recommendedName>
        <fullName evidence="3">GDSL-like Lipase/Acylhydrolase family protein</fullName>
    </recommendedName>
</protein>
<keyword evidence="2" id="KW-1185">Reference proteome</keyword>
<dbReference type="RefSeq" id="WP_091241538.1">
    <property type="nucleotide sequence ID" value="NZ_FNAG01000004.1"/>
</dbReference>
<dbReference type="EMBL" id="FNAG01000004">
    <property type="protein sequence ID" value="SDD58326.1"/>
    <property type="molecule type" value="Genomic_DNA"/>
</dbReference>
<proteinExistence type="predicted"/>
<accession>A0A1G6VZS6</accession>
<sequence length="260" mass="28264">MELISHWIDWREAMGSPNSRQRRAIHELLEHRPMLMYLGDSWFSTPLYRNLARQSAKPIDGMGIVLGKPGGLAADLLSKSALDSLEGRLLANDFDVLIVSAGGNDSLSERLKRVFAKWASDKPPAAKISADRAFDVLVAAGIFDDGNGGGILGRYRALLQMAQRVRAQRPDFRVIGHTYAPLKRIGQEADLTVANIGLLAFVKGSVGPWLWSVMRHVLADEEAGRRAADPAGSECRCAGAVVLCGAGARRDVDKGHLPCR</sequence>
<evidence type="ECO:0000313" key="1">
    <source>
        <dbReference type="EMBL" id="SDD58326.1"/>
    </source>
</evidence>
<organism evidence="1 2">
    <name type="scientific">Aquimonas voraii</name>
    <dbReference type="NCBI Taxonomy" id="265719"/>
    <lineage>
        <taxon>Bacteria</taxon>
        <taxon>Pseudomonadati</taxon>
        <taxon>Pseudomonadota</taxon>
        <taxon>Gammaproteobacteria</taxon>
        <taxon>Lysobacterales</taxon>
        <taxon>Lysobacteraceae</taxon>
        <taxon>Aquimonas</taxon>
    </lineage>
</organism>
<dbReference type="OrthoDB" id="6194308at2"/>
<evidence type="ECO:0000313" key="2">
    <source>
        <dbReference type="Proteomes" id="UP000199603"/>
    </source>
</evidence>
<dbReference type="AlphaFoldDB" id="A0A1G6VZS6"/>
<dbReference type="STRING" id="265719.SAMN04488509_10411"/>
<evidence type="ECO:0008006" key="3">
    <source>
        <dbReference type="Google" id="ProtNLM"/>
    </source>
</evidence>
<dbReference type="Proteomes" id="UP000199603">
    <property type="component" value="Unassembled WGS sequence"/>
</dbReference>
<name>A0A1G6VZS6_9GAMM</name>
<gene>
    <name evidence="1" type="ORF">SAMN04488509_10411</name>
</gene>